<sequence>MTITPTLADAIERRLKELEAVSPYGPDTLDEAERREGMRIVVALADDETDALEQIDRCLVGGLAQLIMFY</sequence>
<dbReference type="EMBL" id="NMWU01000021">
    <property type="protein sequence ID" value="PLS30927.1"/>
    <property type="molecule type" value="Genomic_DNA"/>
</dbReference>
<protein>
    <submittedName>
        <fullName evidence="1">Uncharacterized protein</fullName>
    </submittedName>
</protein>
<dbReference type="Proteomes" id="UP000235050">
    <property type="component" value="Unassembled WGS sequence"/>
</dbReference>
<reference evidence="1 2" key="1">
    <citation type="submission" date="2017-07" db="EMBL/GenBank/DDBJ databases">
        <title>Bifidobacterium novel species.</title>
        <authorList>
            <person name="Lugli G.A."/>
            <person name="Milani C."/>
            <person name="Duranti S."/>
            <person name="Mangifesta M."/>
        </authorList>
    </citation>
    <scope>NUCLEOTIDE SEQUENCE [LARGE SCALE GENOMIC DNA]</scope>
    <source>
        <strain evidence="2">Uis1B</strain>
    </source>
</reference>
<dbReference type="RefSeq" id="WP_101616568.1">
    <property type="nucleotide sequence ID" value="NZ_NMWU01000021.1"/>
</dbReference>
<gene>
    <name evidence="1" type="ORF">Uis1B_1217</name>
</gene>
<name>A0A2N5J9N3_9BIFI</name>
<evidence type="ECO:0000313" key="2">
    <source>
        <dbReference type="Proteomes" id="UP000235050"/>
    </source>
</evidence>
<evidence type="ECO:0000313" key="1">
    <source>
        <dbReference type="EMBL" id="PLS30927.1"/>
    </source>
</evidence>
<dbReference type="AlphaFoldDB" id="A0A2N5J9N3"/>
<proteinExistence type="predicted"/>
<keyword evidence="2" id="KW-1185">Reference proteome</keyword>
<accession>A0A2N5J9N3</accession>
<comment type="caution">
    <text evidence="1">The sequence shown here is derived from an EMBL/GenBank/DDBJ whole genome shotgun (WGS) entry which is preliminary data.</text>
</comment>
<organism evidence="1 2">
    <name type="scientific">Bifidobacterium margollesii</name>
    <dbReference type="NCBI Taxonomy" id="2020964"/>
    <lineage>
        <taxon>Bacteria</taxon>
        <taxon>Bacillati</taxon>
        <taxon>Actinomycetota</taxon>
        <taxon>Actinomycetes</taxon>
        <taxon>Bifidobacteriales</taxon>
        <taxon>Bifidobacteriaceae</taxon>
        <taxon>Bifidobacterium</taxon>
    </lineage>
</organism>